<proteinExistence type="predicted"/>
<dbReference type="Pfam" id="PF13460">
    <property type="entry name" value="NAD_binding_10"/>
    <property type="match status" value="1"/>
</dbReference>
<gene>
    <name evidence="2" type="ORF">Pma05_75660</name>
</gene>
<sequence>MTNNNTQKTILVLGGTGKTGRRVVERLNRRGLPVRVGSRSAALPFDWTDRTTWAPALQGVGAAYVSFHPDLAVPGAPETVSAFADLAVASGVSRLVLLSGRGEEEAQAAEKLIQSAGVDWTILRSSWFNQNFSEDYLREPVLGGEVVLPVGAVPEPFVDADDIAEVAVAALTEDGHAGQLYELTGPRLLTFADAVGEISRATGRRIDFVQVSVEDYTGALAGEGVPAEVVELLTYLFTTVLDGRNAQLADGVQRALGRPPRDFAEYAKDAAATGAWDRE</sequence>
<dbReference type="Gene3D" id="3.90.25.10">
    <property type="entry name" value="UDP-galactose 4-epimerase, domain 1"/>
    <property type="match status" value="1"/>
</dbReference>
<protein>
    <submittedName>
        <fullName evidence="2">NmrA family transcriptional regulator</fullName>
    </submittedName>
</protein>
<dbReference type="PANTHER" id="PTHR43162">
    <property type="match status" value="1"/>
</dbReference>
<dbReference type="RefSeq" id="WP_203862292.1">
    <property type="nucleotide sequence ID" value="NZ_BAAAZQ010000034.1"/>
</dbReference>
<dbReference type="PANTHER" id="PTHR43162:SF1">
    <property type="entry name" value="PRESTALK A DIFFERENTIATION PROTEIN A"/>
    <property type="match status" value="1"/>
</dbReference>
<dbReference type="EMBL" id="BONX01000063">
    <property type="protein sequence ID" value="GIH00994.1"/>
    <property type="molecule type" value="Genomic_DNA"/>
</dbReference>
<dbReference type="Gene3D" id="3.40.50.720">
    <property type="entry name" value="NAD(P)-binding Rossmann-like Domain"/>
    <property type="match status" value="1"/>
</dbReference>
<keyword evidence="3" id="KW-1185">Reference proteome</keyword>
<dbReference type="InterPro" id="IPR016040">
    <property type="entry name" value="NAD(P)-bd_dom"/>
</dbReference>
<accession>A0ABQ4F249</accession>
<dbReference type="SUPFAM" id="SSF51735">
    <property type="entry name" value="NAD(P)-binding Rossmann-fold domains"/>
    <property type="match status" value="1"/>
</dbReference>
<name>A0ABQ4F249_9ACTN</name>
<feature type="domain" description="NAD(P)-binding" evidence="1">
    <location>
        <begin position="14"/>
        <end position="173"/>
    </location>
</feature>
<dbReference type="InterPro" id="IPR051604">
    <property type="entry name" value="Ergot_Alk_Oxidoreductase"/>
</dbReference>
<organism evidence="2 3">
    <name type="scientific">Plantactinospora mayteni</name>
    <dbReference type="NCBI Taxonomy" id="566021"/>
    <lineage>
        <taxon>Bacteria</taxon>
        <taxon>Bacillati</taxon>
        <taxon>Actinomycetota</taxon>
        <taxon>Actinomycetes</taxon>
        <taxon>Micromonosporales</taxon>
        <taxon>Micromonosporaceae</taxon>
        <taxon>Plantactinospora</taxon>
    </lineage>
</organism>
<dbReference type="Proteomes" id="UP000621500">
    <property type="component" value="Unassembled WGS sequence"/>
</dbReference>
<evidence type="ECO:0000313" key="3">
    <source>
        <dbReference type="Proteomes" id="UP000621500"/>
    </source>
</evidence>
<evidence type="ECO:0000313" key="2">
    <source>
        <dbReference type="EMBL" id="GIH00994.1"/>
    </source>
</evidence>
<dbReference type="InterPro" id="IPR036291">
    <property type="entry name" value="NAD(P)-bd_dom_sf"/>
</dbReference>
<evidence type="ECO:0000259" key="1">
    <source>
        <dbReference type="Pfam" id="PF13460"/>
    </source>
</evidence>
<reference evidence="2 3" key="1">
    <citation type="submission" date="2021-01" db="EMBL/GenBank/DDBJ databases">
        <title>Whole genome shotgun sequence of Plantactinospora mayteni NBRC 109088.</title>
        <authorList>
            <person name="Komaki H."/>
            <person name="Tamura T."/>
        </authorList>
    </citation>
    <scope>NUCLEOTIDE SEQUENCE [LARGE SCALE GENOMIC DNA]</scope>
    <source>
        <strain evidence="2 3">NBRC 109088</strain>
    </source>
</reference>
<comment type="caution">
    <text evidence="2">The sequence shown here is derived from an EMBL/GenBank/DDBJ whole genome shotgun (WGS) entry which is preliminary data.</text>
</comment>